<evidence type="ECO:0000259" key="3">
    <source>
        <dbReference type="Pfam" id="PF25023"/>
    </source>
</evidence>
<dbReference type="InterPro" id="IPR022385">
    <property type="entry name" value="Rhs_assc_core"/>
</dbReference>
<dbReference type="Gene3D" id="2.180.10.10">
    <property type="entry name" value="RHS repeat-associated core"/>
    <property type="match status" value="1"/>
</dbReference>
<comment type="caution">
    <text evidence="4">The sequence shown here is derived from an EMBL/GenBank/DDBJ whole genome shotgun (WGS) entry which is preliminary data.</text>
</comment>
<gene>
    <name evidence="4" type="ORF">DTL42_11270</name>
</gene>
<dbReference type="NCBIfam" id="TIGR03696">
    <property type="entry name" value="Rhs_assc_core"/>
    <property type="match status" value="1"/>
</dbReference>
<dbReference type="Pfam" id="PF25023">
    <property type="entry name" value="TEN_YD-shell"/>
    <property type="match status" value="1"/>
</dbReference>
<reference evidence="4 5" key="1">
    <citation type="submission" date="2018-07" db="EMBL/GenBank/DDBJ databases">
        <title>Comparative genomes isolates from brazilian mangrove.</title>
        <authorList>
            <person name="De Araujo J.E."/>
            <person name="Taketani R.G."/>
            <person name="Silva M.C.P."/>
            <person name="Lourenco M.V."/>
            <person name="Oliveira V.M."/>
            <person name="Andreote F.D."/>
        </authorList>
    </citation>
    <scope>NUCLEOTIDE SEQUENCE [LARGE SCALE GENOMIC DNA]</scope>
    <source>
        <strain evidence="4 5">HEX PRIS-MGV</strain>
    </source>
</reference>
<name>A0A368KRV0_9BACT</name>
<sequence length="508" mass="55592">MLEEDKGRPLPSANYDNLSRNTSTYGYDEGNRLTNITTKTSGGTVTHEVDYTYDIFNRRIGKTIDADGDGAGTATEEIYIYDGLRQERGAAGDHILLAFDESDDLTDRFLYGPNVDQVLASEEVTSTASAGDVLWALTDHLGTVRDVADYNAGTNTTTVQNHLTYNAFGNITAEANAAVDFLFAFTGRERDEESDLQLNRERYYDPAVGRWVSEDPLEFEAGDMNLSRYVSNAATYFMDPSGLWAQEGGTEWRATDPGDTFLALLDLVDPEKKLRQENVMGIIPVKTGVEELDEEVKTAYDSNSGFDAKAVPCGLYDTKHLEPTSGANLIIAVGTDKTRNYTDEALTFFKRSFVDSNSVTPLHIYKLGVLKRKLEEYSGKGETPIRGLLLIGHGAIGSTHIGSLDENGLVISPGLASSNFKWSKYDEAILSHLSPGFYYTTNATIRVAGCQTKEYAEFVASNLLRGTDRAIACSIPIKTSINLVQHRLVPAGAEAFSADVIFDGSVLL</sequence>
<feature type="domain" description="Teneurin-like YD-shell" evidence="3">
    <location>
        <begin position="48"/>
        <end position="215"/>
    </location>
</feature>
<evidence type="ECO:0000313" key="4">
    <source>
        <dbReference type="EMBL" id="RCS50457.1"/>
    </source>
</evidence>
<dbReference type="InterPro" id="IPR056823">
    <property type="entry name" value="TEN-like_YD-shell"/>
</dbReference>
<feature type="region of interest" description="Disordered" evidence="2">
    <location>
        <begin position="1"/>
        <end position="29"/>
    </location>
</feature>
<accession>A0A368KRV0</accession>
<dbReference type="EMBL" id="QPEX01000020">
    <property type="protein sequence ID" value="RCS50457.1"/>
    <property type="molecule type" value="Genomic_DNA"/>
</dbReference>
<evidence type="ECO:0000256" key="1">
    <source>
        <dbReference type="ARBA" id="ARBA00022737"/>
    </source>
</evidence>
<dbReference type="InterPro" id="IPR050708">
    <property type="entry name" value="T6SS_VgrG/RHS"/>
</dbReference>
<keyword evidence="1" id="KW-0677">Repeat</keyword>
<dbReference type="PANTHER" id="PTHR32305">
    <property type="match status" value="1"/>
</dbReference>
<organism evidence="4 5">
    <name type="scientific">Bremerella cremea</name>
    <dbReference type="NCBI Taxonomy" id="1031537"/>
    <lineage>
        <taxon>Bacteria</taxon>
        <taxon>Pseudomonadati</taxon>
        <taxon>Planctomycetota</taxon>
        <taxon>Planctomycetia</taxon>
        <taxon>Pirellulales</taxon>
        <taxon>Pirellulaceae</taxon>
        <taxon>Bremerella</taxon>
    </lineage>
</organism>
<evidence type="ECO:0000313" key="5">
    <source>
        <dbReference type="Proteomes" id="UP000253562"/>
    </source>
</evidence>
<feature type="compositionally biased region" description="Polar residues" evidence="2">
    <location>
        <begin position="14"/>
        <end position="25"/>
    </location>
</feature>
<dbReference type="PANTHER" id="PTHR32305:SF15">
    <property type="entry name" value="PROTEIN RHSA-RELATED"/>
    <property type="match status" value="1"/>
</dbReference>
<dbReference type="AlphaFoldDB" id="A0A368KRV0"/>
<dbReference type="Proteomes" id="UP000253562">
    <property type="component" value="Unassembled WGS sequence"/>
</dbReference>
<proteinExistence type="predicted"/>
<protein>
    <submittedName>
        <fullName evidence="4">RHS repeat-associated core domain-containing protein</fullName>
    </submittedName>
</protein>
<evidence type="ECO:0000256" key="2">
    <source>
        <dbReference type="SAM" id="MobiDB-lite"/>
    </source>
</evidence>